<dbReference type="SUPFAM" id="SSF50249">
    <property type="entry name" value="Nucleic acid-binding proteins"/>
    <property type="match status" value="1"/>
</dbReference>
<keyword evidence="2" id="KW-0732">Signal</keyword>
<dbReference type="GO" id="GO:0016075">
    <property type="term" value="P:rRNA catabolic process"/>
    <property type="evidence" value="ECO:0007669"/>
    <property type="project" value="TreeGrafter"/>
</dbReference>
<dbReference type="PANTHER" id="PTHR23355">
    <property type="entry name" value="RIBONUCLEASE"/>
    <property type="match status" value="1"/>
</dbReference>
<feature type="signal peptide" evidence="2">
    <location>
        <begin position="1"/>
        <end position="21"/>
    </location>
</feature>
<dbReference type="AlphaFoldDB" id="A0A6N2M6G8"/>
<reference evidence="3" key="1">
    <citation type="submission" date="2019-03" db="EMBL/GenBank/DDBJ databases">
        <authorList>
            <person name="Mank J."/>
            <person name="Almeida P."/>
        </authorList>
    </citation>
    <scope>NUCLEOTIDE SEQUENCE</scope>
    <source>
        <strain evidence="3">78183</strain>
    </source>
</reference>
<feature type="chain" id="PRO_5026954700" evidence="2">
    <location>
        <begin position="22"/>
        <end position="166"/>
    </location>
</feature>
<evidence type="ECO:0000256" key="1">
    <source>
        <dbReference type="SAM" id="Phobius"/>
    </source>
</evidence>
<keyword evidence="1" id="KW-1133">Transmembrane helix</keyword>
<protein>
    <submittedName>
        <fullName evidence="3">Uncharacterized protein</fullName>
    </submittedName>
</protein>
<name>A0A6N2M6G8_SALVM</name>
<feature type="transmembrane region" description="Helical" evidence="1">
    <location>
        <begin position="107"/>
        <end position="132"/>
    </location>
</feature>
<proteinExistence type="predicted"/>
<dbReference type="GO" id="GO:0071031">
    <property type="term" value="P:nuclear mRNA surveillance of mRNA 3'-end processing"/>
    <property type="evidence" value="ECO:0007669"/>
    <property type="project" value="TreeGrafter"/>
</dbReference>
<dbReference type="GO" id="GO:0004519">
    <property type="term" value="F:endonuclease activity"/>
    <property type="evidence" value="ECO:0007669"/>
    <property type="project" value="TreeGrafter"/>
</dbReference>
<dbReference type="InterPro" id="IPR012340">
    <property type="entry name" value="NA-bd_OB-fold"/>
</dbReference>
<dbReference type="GO" id="GO:0000175">
    <property type="term" value="F:3'-5'-RNA exonuclease activity"/>
    <property type="evidence" value="ECO:0007669"/>
    <property type="project" value="TreeGrafter"/>
</dbReference>
<dbReference type="GO" id="GO:0000177">
    <property type="term" value="C:cytoplasmic exosome (RNase complex)"/>
    <property type="evidence" value="ECO:0007669"/>
    <property type="project" value="TreeGrafter"/>
</dbReference>
<dbReference type="GO" id="GO:0000176">
    <property type="term" value="C:nuclear exosome (RNase complex)"/>
    <property type="evidence" value="ECO:0007669"/>
    <property type="project" value="TreeGrafter"/>
</dbReference>
<accession>A0A6N2M6G8</accession>
<dbReference type="EMBL" id="CAADRP010001695">
    <property type="protein sequence ID" value="VFU48278.1"/>
    <property type="molecule type" value="Genomic_DNA"/>
</dbReference>
<organism evidence="3">
    <name type="scientific">Salix viminalis</name>
    <name type="common">Common osier</name>
    <name type="synonym">Basket willow</name>
    <dbReference type="NCBI Taxonomy" id="40686"/>
    <lineage>
        <taxon>Eukaryota</taxon>
        <taxon>Viridiplantae</taxon>
        <taxon>Streptophyta</taxon>
        <taxon>Embryophyta</taxon>
        <taxon>Tracheophyta</taxon>
        <taxon>Spermatophyta</taxon>
        <taxon>Magnoliopsida</taxon>
        <taxon>eudicotyledons</taxon>
        <taxon>Gunneridae</taxon>
        <taxon>Pentapetalae</taxon>
        <taxon>rosids</taxon>
        <taxon>fabids</taxon>
        <taxon>Malpighiales</taxon>
        <taxon>Salicaceae</taxon>
        <taxon>Saliceae</taxon>
        <taxon>Salix</taxon>
    </lineage>
</organism>
<dbReference type="PANTHER" id="PTHR23355:SF35">
    <property type="entry name" value="EXOSOME COMPLEX EXONUCLEASE RRP44"/>
    <property type="match status" value="1"/>
</dbReference>
<evidence type="ECO:0000313" key="3">
    <source>
        <dbReference type="EMBL" id="VFU48278.1"/>
    </source>
</evidence>
<keyword evidence="1" id="KW-0472">Membrane</keyword>
<sequence>MNLVSMLKLFCLLSTMKNALRSCFIYYSADNEAEARIQRGALTLASAEVKFQIDTETHDPLDIATGIFLDIDFLKRLERFAFYCFTKFLQNASTFFYTKHVFGFVKVVALSTFLEFFLIIVAKISCLMVSLFMQQIREANQMVEEFMLAANVSVAEKEFLECSLLR</sequence>
<gene>
    <name evidence="3" type="ORF">SVIM_LOCUS314859</name>
</gene>
<evidence type="ECO:0000256" key="2">
    <source>
        <dbReference type="SAM" id="SignalP"/>
    </source>
</evidence>
<keyword evidence="1" id="KW-0812">Transmembrane</keyword>
<dbReference type="InterPro" id="IPR050180">
    <property type="entry name" value="RNR_Ribonuclease"/>
</dbReference>